<dbReference type="RefSeq" id="XP_040731053.1">
    <property type="nucleotide sequence ID" value="XM_040874706.1"/>
</dbReference>
<dbReference type="InterPro" id="IPR001362">
    <property type="entry name" value="Glyco_hydro_32"/>
</dbReference>
<evidence type="ECO:0000259" key="6">
    <source>
        <dbReference type="Pfam" id="PF00251"/>
    </source>
</evidence>
<dbReference type="CDD" id="cd18621">
    <property type="entry name" value="GH32_XdINV-like"/>
    <property type="match status" value="1"/>
</dbReference>
<dbReference type="OrthoDB" id="202537at2759"/>
<protein>
    <recommendedName>
        <fullName evidence="10">Glycosyl hydrolase family 32 N-terminal domain-containing protein</fullName>
    </recommendedName>
</protein>
<proteinExistence type="inferred from homology"/>
<organism evidence="8 9">
    <name type="scientific">Talaromyces amestolkiae</name>
    <dbReference type="NCBI Taxonomy" id="1196081"/>
    <lineage>
        <taxon>Eukaryota</taxon>
        <taxon>Fungi</taxon>
        <taxon>Dikarya</taxon>
        <taxon>Ascomycota</taxon>
        <taxon>Pezizomycotina</taxon>
        <taxon>Eurotiomycetes</taxon>
        <taxon>Eurotiomycetidae</taxon>
        <taxon>Eurotiales</taxon>
        <taxon>Trichocomaceae</taxon>
        <taxon>Talaromyces</taxon>
        <taxon>Talaromyces sect. Talaromyces</taxon>
    </lineage>
</organism>
<dbReference type="GO" id="GO:0004575">
    <property type="term" value="F:sucrose alpha-glucosidase activity"/>
    <property type="evidence" value="ECO:0007669"/>
    <property type="project" value="TreeGrafter"/>
</dbReference>
<evidence type="ECO:0000256" key="2">
    <source>
        <dbReference type="ARBA" id="ARBA00022729"/>
    </source>
</evidence>
<dbReference type="STRING" id="1196081.A0A364KSK8"/>
<dbReference type="InterPro" id="IPR023296">
    <property type="entry name" value="Glyco_hydro_beta-prop_sf"/>
</dbReference>
<dbReference type="InterPro" id="IPR013189">
    <property type="entry name" value="Glyco_hydro_32_C"/>
</dbReference>
<comment type="caution">
    <text evidence="8">The sequence shown here is derived from an EMBL/GenBank/DDBJ whole genome shotgun (WGS) entry which is preliminary data.</text>
</comment>
<dbReference type="AlphaFoldDB" id="A0A364KSK8"/>
<dbReference type="SMART" id="SM00640">
    <property type="entry name" value="Glyco_32"/>
    <property type="match status" value="1"/>
</dbReference>
<evidence type="ECO:0000259" key="7">
    <source>
        <dbReference type="Pfam" id="PF08244"/>
    </source>
</evidence>
<keyword evidence="4 5" id="KW-0326">Glycosidase</keyword>
<dbReference type="InterPro" id="IPR013320">
    <property type="entry name" value="ConA-like_dom_sf"/>
</dbReference>
<evidence type="ECO:0000313" key="8">
    <source>
        <dbReference type="EMBL" id="RAO66536.1"/>
    </source>
</evidence>
<keyword evidence="2" id="KW-0732">Signal</keyword>
<dbReference type="Pfam" id="PF08244">
    <property type="entry name" value="Glyco_hydro_32C"/>
    <property type="match status" value="1"/>
</dbReference>
<feature type="domain" description="Glycosyl hydrolase family 32 N-terminal" evidence="6">
    <location>
        <begin position="45"/>
        <end position="401"/>
    </location>
</feature>
<evidence type="ECO:0000256" key="4">
    <source>
        <dbReference type="ARBA" id="ARBA00023295"/>
    </source>
</evidence>
<dbReference type="PANTHER" id="PTHR42800:SF3">
    <property type="entry name" value="GLYCOSYL HYDROLASE FAMILY 32 N-TERMINAL DOMAIN-CONTAINING PROTEIN"/>
    <property type="match status" value="1"/>
</dbReference>
<comment type="similarity">
    <text evidence="1 5">Belongs to the glycosyl hydrolase 32 family.</text>
</comment>
<dbReference type="SUPFAM" id="SSF49899">
    <property type="entry name" value="Concanavalin A-like lectins/glucanases"/>
    <property type="match status" value="1"/>
</dbReference>
<keyword evidence="9" id="KW-1185">Reference proteome</keyword>
<evidence type="ECO:0008006" key="10">
    <source>
        <dbReference type="Google" id="ProtNLM"/>
    </source>
</evidence>
<dbReference type="GeneID" id="63791765"/>
<accession>A0A364KSK8</accession>
<dbReference type="SUPFAM" id="SSF75005">
    <property type="entry name" value="Arabinanase/levansucrase/invertase"/>
    <property type="match status" value="1"/>
</dbReference>
<dbReference type="Proteomes" id="UP000249363">
    <property type="component" value="Unassembled WGS sequence"/>
</dbReference>
<evidence type="ECO:0000256" key="3">
    <source>
        <dbReference type="ARBA" id="ARBA00022801"/>
    </source>
</evidence>
<name>A0A364KSK8_TALAM</name>
<evidence type="ECO:0000313" key="9">
    <source>
        <dbReference type="Proteomes" id="UP000249363"/>
    </source>
</evidence>
<sequence length="622" mass="70356">MSFTSLTSTQQELEVLHLRNRLFIHKDRNNEYRTPISSNWRPTFHVTAPNGWLNDPCGPGYDPSTKKYHLGFQWNPKGNDWGNVSWGNATSYDLVSWNRSAEPMLSPTTEYDHSGVFTGCLRATDIDGRSSGALTCIYTSVSHLPIHYTLPYVRGCETLSLAVSHDSGKTWQRLECNPILPSPPQNLEVTGWRDPFVGPWRRTEPDQQLYGFISGGIVGQTPTIFAYTVNPKDLREWMFIGCLVDVGLNFRPSRWSGDFGVNWEVANVFDLVSQEEEVVSRTFMVVGTEGCLLVKDDDRVMARTARTQRQQLWMALKAKPTIICDEENNDPSTNTQALATYSFAGIFDHGCYYAANSFYDPVTAQHVVYGWITEEDLPDDLRHGQGWSGLISLPRTVHLQVLQNVVRARNSELQSITSMETEVDSRGTHTVRTLGIRPDDRLRKLRDKARWVHTMQSPSLLSSQSSQSVIPLRTSKWEVEAEFAVQKQCTRVGIQISHSADLKSQTVISWDSCTETFTIDRPYPTYPGINHGVESAPHTLLTFRNDQGDEVEEPLRIHAIFDTSVLEVFVNERTAISTRIYLDEDRCFQLAFFAGRESNDEKCDSGAHAVLLRAQAWDGLET</sequence>
<evidence type="ECO:0000256" key="1">
    <source>
        <dbReference type="ARBA" id="ARBA00009902"/>
    </source>
</evidence>
<dbReference type="FunFam" id="2.115.10.20:FF:000011">
    <property type="entry name" value="Glycosyl hydrolases family 32 superfamily"/>
    <property type="match status" value="1"/>
</dbReference>
<dbReference type="EMBL" id="MIKG01000003">
    <property type="protein sequence ID" value="RAO66536.1"/>
    <property type="molecule type" value="Genomic_DNA"/>
</dbReference>
<dbReference type="Pfam" id="PF00251">
    <property type="entry name" value="Glyco_hydro_32N"/>
    <property type="match status" value="1"/>
</dbReference>
<reference evidence="8 9" key="1">
    <citation type="journal article" date="2017" name="Biotechnol. Biofuels">
        <title>Differential beta-glucosidase expression as a function of carbon source availability in Talaromyces amestolkiae: a genomic and proteomic approach.</title>
        <authorList>
            <person name="de Eugenio L.I."/>
            <person name="Mendez-Liter J.A."/>
            <person name="Nieto-Dominguez M."/>
            <person name="Alonso L."/>
            <person name="Gil-Munoz J."/>
            <person name="Barriuso J."/>
            <person name="Prieto A."/>
            <person name="Martinez M.J."/>
        </authorList>
    </citation>
    <scope>NUCLEOTIDE SEQUENCE [LARGE SCALE GENOMIC DNA]</scope>
    <source>
        <strain evidence="8 9">CIB</strain>
    </source>
</reference>
<dbReference type="GO" id="GO:0005987">
    <property type="term" value="P:sucrose catabolic process"/>
    <property type="evidence" value="ECO:0007669"/>
    <property type="project" value="TreeGrafter"/>
</dbReference>
<dbReference type="InterPro" id="IPR013148">
    <property type="entry name" value="Glyco_hydro_32_N"/>
</dbReference>
<dbReference type="PANTHER" id="PTHR42800">
    <property type="entry name" value="EXOINULINASE INUD (AFU_ORTHOLOGUE AFUA_5G00480)"/>
    <property type="match status" value="1"/>
</dbReference>
<dbReference type="Gene3D" id="2.115.10.20">
    <property type="entry name" value="Glycosyl hydrolase domain, family 43"/>
    <property type="match status" value="1"/>
</dbReference>
<evidence type="ECO:0000256" key="5">
    <source>
        <dbReference type="RuleBase" id="RU362110"/>
    </source>
</evidence>
<dbReference type="GO" id="GO:0005737">
    <property type="term" value="C:cytoplasm"/>
    <property type="evidence" value="ECO:0007669"/>
    <property type="project" value="TreeGrafter"/>
</dbReference>
<dbReference type="Gene3D" id="2.60.120.560">
    <property type="entry name" value="Exo-inulinase, domain 1"/>
    <property type="match status" value="1"/>
</dbReference>
<feature type="domain" description="Glycosyl hydrolase family 32 C-terminal" evidence="7">
    <location>
        <begin position="443"/>
        <end position="597"/>
    </location>
</feature>
<gene>
    <name evidence="8" type="ORF">BHQ10_002548</name>
</gene>
<keyword evidence="3 5" id="KW-0378">Hydrolase</keyword>